<evidence type="ECO:0000256" key="1">
    <source>
        <dbReference type="ARBA" id="ARBA00022801"/>
    </source>
</evidence>
<dbReference type="Proteomes" id="UP001479436">
    <property type="component" value="Unassembled WGS sequence"/>
</dbReference>
<proteinExistence type="predicted"/>
<comment type="caution">
    <text evidence="3">The sequence shown here is derived from an EMBL/GenBank/DDBJ whole genome shotgun (WGS) entry which is preliminary data.</text>
</comment>
<accession>A0ABR2WJT4</accession>
<evidence type="ECO:0000313" key="3">
    <source>
        <dbReference type="EMBL" id="KAK9761752.1"/>
    </source>
</evidence>
<protein>
    <submittedName>
        <fullName evidence="3">Ovarian cancer-associated protein 2</fullName>
        <ecNumber evidence="3">2.5.1.108</ecNumber>
    </submittedName>
</protein>
<keyword evidence="4" id="KW-1185">Reference proteome</keyword>
<dbReference type="Pfam" id="PF03959">
    <property type="entry name" value="FSH1"/>
    <property type="match status" value="1"/>
</dbReference>
<evidence type="ECO:0000313" key="4">
    <source>
        <dbReference type="Proteomes" id="UP001479436"/>
    </source>
</evidence>
<dbReference type="InterPro" id="IPR005645">
    <property type="entry name" value="FSH-like_dom"/>
</dbReference>
<dbReference type="SUPFAM" id="SSF53474">
    <property type="entry name" value="alpha/beta-Hydrolases"/>
    <property type="match status" value="1"/>
</dbReference>
<dbReference type="InterPro" id="IPR050593">
    <property type="entry name" value="LovG"/>
</dbReference>
<dbReference type="PANTHER" id="PTHR48070">
    <property type="entry name" value="ESTERASE OVCA2"/>
    <property type="match status" value="1"/>
</dbReference>
<dbReference type="EC" id="2.5.1.108" evidence="3"/>
<dbReference type="Gene3D" id="3.40.50.1820">
    <property type="entry name" value="alpha/beta hydrolase"/>
    <property type="match status" value="1"/>
</dbReference>
<feature type="domain" description="Serine hydrolase" evidence="2">
    <location>
        <begin position="9"/>
        <end position="213"/>
    </location>
</feature>
<gene>
    <name evidence="3" type="primary">OVCA2_3</name>
    <name evidence="3" type="ORF">K7432_013118</name>
</gene>
<organism evidence="3 4">
    <name type="scientific">Basidiobolus ranarum</name>
    <dbReference type="NCBI Taxonomy" id="34480"/>
    <lineage>
        <taxon>Eukaryota</taxon>
        <taxon>Fungi</taxon>
        <taxon>Fungi incertae sedis</taxon>
        <taxon>Zoopagomycota</taxon>
        <taxon>Entomophthoromycotina</taxon>
        <taxon>Basidiobolomycetes</taxon>
        <taxon>Basidiobolales</taxon>
        <taxon>Basidiobolaceae</taxon>
        <taxon>Basidiobolus</taxon>
    </lineage>
</organism>
<evidence type="ECO:0000259" key="2">
    <source>
        <dbReference type="Pfam" id="PF03959"/>
    </source>
</evidence>
<sequence length="226" mass="25662">MSVSVPRRPLRILCLHGYLQSAEVFEGKSKQLRKWFGKNDLAELVYLNAPHVGIPILKEGDIEVEDNKKVEDQYGWYTFKLEERAAGKWRGVETGLDYIYNFMKKEGPFDGLLGFSQGATIVAVICAQQQLKLAPEEVNQLKFAIMFSGIKSFYATHVPLFSTKIELPSFHSFGQKDTWIVPAMSQELADCFVNPIVHEHPQGHVVPSKSEAKRLLVNFLEQFSKN</sequence>
<dbReference type="GO" id="GO:0090560">
    <property type="term" value="F:2-(3-amino-3-carboxypropyl)histidine synthase activity"/>
    <property type="evidence" value="ECO:0007669"/>
    <property type="project" value="UniProtKB-EC"/>
</dbReference>
<dbReference type="InterPro" id="IPR029058">
    <property type="entry name" value="AB_hydrolase_fold"/>
</dbReference>
<dbReference type="EMBL" id="JASJQH010001238">
    <property type="protein sequence ID" value="KAK9761752.1"/>
    <property type="molecule type" value="Genomic_DNA"/>
</dbReference>
<dbReference type="PANTHER" id="PTHR48070:SF6">
    <property type="entry name" value="ESTERASE OVCA2"/>
    <property type="match status" value="1"/>
</dbReference>
<keyword evidence="3" id="KW-0808">Transferase</keyword>
<reference evidence="3 4" key="1">
    <citation type="submission" date="2023-04" db="EMBL/GenBank/DDBJ databases">
        <title>Genome of Basidiobolus ranarum AG-B5.</title>
        <authorList>
            <person name="Stajich J.E."/>
            <person name="Carter-House D."/>
            <person name="Gryganskyi A."/>
        </authorList>
    </citation>
    <scope>NUCLEOTIDE SEQUENCE [LARGE SCALE GENOMIC DNA]</scope>
    <source>
        <strain evidence="3 4">AG-B5</strain>
    </source>
</reference>
<keyword evidence="1" id="KW-0378">Hydrolase</keyword>
<name>A0ABR2WJT4_9FUNG</name>